<dbReference type="NCBIfam" id="TIGR00654">
    <property type="entry name" value="PhzF_family"/>
    <property type="match status" value="1"/>
</dbReference>
<dbReference type="AlphaFoldDB" id="A0A9Q1BE20"/>
<protein>
    <submittedName>
        <fullName evidence="3">Phenazine biosynthesis-like domain-containing protein</fullName>
    </submittedName>
</protein>
<keyword evidence="4" id="KW-1185">Reference proteome</keyword>
<dbReference type="Pfam" id="PF02567">
    <property type="entry name" value="PhzC-PhzF"/>
    <property type="match status" value="1"/>
</dbReference>
<reference evidence="3" key="1">
    <citation type="submission" date="2021-10" db="EMBL/GenBank/DDBJ databases">
        <title>Tropical sea cucumber genome reveals ecological adaptation and Cuvierian tubules defense mechanism.</title>
        <authorList>
            <person name="Chen T."/>
        </authorList>
    </citation>
    <scope>NUCLEOTIDE SEQUENCE</scope>
    <source>
        <strain evidence="3">Nanhai2018</strain>
        <tissue evidence="3">Muscle</tissue>
    </source>
</reference>
<evidence type="ECO:0000313" key="3">
    <source>
        <dbReference type="EMBL" id="KAJ8023195.1"/>
    </source>
</evidence>
<gene>
    <name evidence="3" type="ORF">HOLleu_38304</name>
</gene>
<organism evidence="3 4">
    <name type="scientific">Holothuria leucospilota</name>
    <name type="common">Black long sea cucumber</name>
    <name type="synonym">Mertensiothuria leucospilota</name>
    <dbReference type="NCBI Taxonomy" id="206669"/>
    <lineage>
        <taxon>Eukaryota</taxon>
        <taxon>Metazoa</taxon>
        <taxon>Echinodermata</taxon>
        <taxon>Eleutherozoa</taxon>
        <taxon>Echinozoa</taxon>
        <taxon>Holothuroidea</taxon>
        <taxon>Aspidochirotacea</taxon>
        <taxon>Aspidochirotida</taxon>
        <taxon>Holothuriidae</taxon>
        <taxon>Holothuria</taxon>
    </lineage>
</organism>
<dbReference type="PANTHER" id="PTHR13774">
    <property type="entry name" value="PHENAZINE BIOSYNTHESIS PROTEIN"/>
    <property type="match status" value="1"/>
</dbReference>
<comment type="similarity">
    <text evidence="1">Belongs to the PhzF family.</text>
</comment>
<dbReference type="Proteomes" id="UP001152320">
    <property type="component" value="Chromosome 20"/>
</dbReference>
<proteinExistence type="inferred from homology"/>
<name>A0A9Q1BE20_HOLLE</name>
<dbReference type="EMBL" id="JAIZAY010000020">
    <property type="protein sequence ID" value="KAJ8023195.1"/>
    <property type="molecule type" value="Genomic_DNA"/>
</dbReference>
<dbReference type="InterPro" id="IPR003719">
    <property type="entry name" value="Phenazine_PhzF-like"/>
</dbReference>
<evidence type="ECO:0000313" key="4">
    <source>
        <dbReference type="Proteomes" id="UP001152320"/>
    </source>
</evidence>
<dbReference type="GO" id="GO:0005737">
    <property type="term" value="C:cytoplasm"/>
    <property type="evidence" value="ECO:0007669"/>
    <property type="project" value="TreeGrafter"/>
</dbReference>
<sequence length="331" mass="36588">MNTCYFATQQLRVFLCTVNVLCKMSKSTVPPVLSGGTVQVTVTIHECMLFCYFVLHCDYTPGGENVFDNDEKQNIAAEMNLAETAFLHLLKPGDTFDKAKEFKLQWFTPVMEVNLCGHATMASSAALFHVKGNQNDALIFHTKSGELIARRRGSSIAINLPLNPCTTELPSGCDEIVKMAVGSITPLDVQYAPGANSEILIRLPDIVTRKEFETIQPDLYGLMTVYNFKGAPGVILTVKGKKDTGSEDENGRPFDFLSRYFDPWNGIPEDPVTGAAHCVLAAYWSKVLEQNRFYARQCSPRGGNLEIQILGEDRVELSGTAVVMYEGHLTI</sequence>
<comment type="caution">
    <text evidence="3">The sequence shown here is derived from an EMBL/GenBank/DDBJ whole genome shotgun (WGS) entry which is preliminary data.</text>
</comment>
<dbReference type="Gene3D" id="3.10.310.10">
    <property type="entry name" value="Diaminopimelate Epimerase, Chain A, domain 1"/>
    <property type="match status" value="2"/>
</dbReference>
<dbReference type="GO" id="GO:0016853">
    <property type="term" value="F:isomerase activity"/>
    <property type="evidence" value="ECO:0007669"/>
    <property type="project" value="UniProtKB-KW"/>
</dbReference>
<dbReference type="PANTHER" id="PTHR13774:SF17">
    <property type="entry name" value="PHENAZINE BIOSYNTHESIS-LIKE DOMAIN-CONTAINING PROTEIN"/>
    <property type="match status" value="1"/>
</dbReference>
<evidence type="ECO:0000256" key="2">
    <source>
        <dbReference type="ARBA" id="ARBA00023235"/>
    </source>
</evidence>
<evidence type="ECO:0000256" key="1">
    <source>
        <dbReference type="ARBA" id="ARBA00008270"/>
    </source>
</evidence>
<dbReference type="OrthoDB" id="75169at2759"/>
<accession>A0A9Q1BE20</accession>
<dbReference type="SUPFAM" id="SSF54506">
    <property type="entry name" value="Diaminopimelate epimerase-like"/>
    <property type="match status" value="1"/>
</dbReference>
<keyword evidence="2" id="KW-0413">Isomerase</keyword>